<evidence type="ECO:0000256" key="8">
    <source>
        <dbReference type="SAM" id="MobiDB-lite"/>
    </source>
</evidence>
<evidence type="ECO:0000313" key="10">
    <source>
        <dbReference type="EMBL" id="MBB5821382.1"/>
    </source>
</evidence>
<organism evidence="10 11">
    <name type="scientific">Streptosporangium becharense</name>
    <dbReference type="NCBI Taxonomy" id="1816182"/>
    <lineage>
        <taxon>Bacteria</taxon>
        <taxon>Bacillati</taxon>
        <taxon>Actinomycetota</taxon>
        <taxon>Actinomycetes</taxon>
        <taxon>Streptosporangiales</taxon>
        <taxon>Streptosporangiaceae</taxon>
        <taxon>Streptosporangium</taxon>
    </lineage>
</organism>
<gene>
    <name evidence="10" type="ORF">F4562_004444</name>
</gene>
<comment type="catalytic activity">
    <reaction evidence="7">
        <text>a beta-lactam + H2O = a substituted beta-amino acid</text>
        <dbReference type="Rhea" id="RHEA:20401"/>
        <dbReference type="ChEBI" id="CHEBI:15377"/>
        <dbReference type="ChEBI" id="CHEBI:35627"/>
        <dbReference type="ChEBI" id="CHEBI:140347"/>
        <dbReference type="EC" id="3.5.2.6"/>
    </reaction>
</comment>
<evidence type="ECO:0000256" key="6">
    <source>
        <dbReference type="PIRSR" id="PIRSR602137-50"/>
    </source>
</evidence>
<dbReference type="Gene3D" id="3.40.710.10">
    <property type="entry name" value="DD-peptidase/beta-lactamase superfamily"/>
    <property type="match status" value="1"/>
</dbReference>
<dbReference type="SUPFAM" id="SSF56601">
    <property type="entry name" value="beta-lactamase/transpeptidase-like"/>
    <property type="match status" value="1"/>
</dbReference>
<dbReference type="AlphaFoldDB" id="A0A7W9MHQ4"/>
<evidence type="ECO:0000259" key="9">
    <source>
        <dbReference type="Pfam" id="PF00905"/>
    </source>
</evidence>
<name>A0A7W9MHQ4_9ACTN</name>
<dbReference type="GO" id="GO:0008800">
    <property type="term" value="F:beta-lactamase activity"/>
    <property type="evidence" value="ECO:0007669"/>
    <property type="project" value="UniProtKB-UniRule"/>
</dbReference>
<evidence type="ECO:0000256" key="3">
    <source>
        <dbReference type="ARBA" id="ARBA00022729"/>
    </source>
</evidence>
<evidence type="ECO:0000256" key="2">
    <source>
        <dbReference type="ARBA" id="ARBA00012865"/>
    </source>
</evidence>
<dbReference type="GO" id="GO:0008658">
    <property type="term" value="F:penicillin binding"/>
    <property type="evidence" value="ECO:0007669"/>
    <property type="project" value="InterPro"/>
</dbReference>
<dbReference type="NCBIfam" id="NF012161">
    <property type="entry name" value="bla_class_D_main"/>
    <property type="match status" value="1"/>
</dbReference>
<comment type="caution">
    <text evidence="10">The sequence shown here is derived from an EMBL/GenBank/DDBJ whole genome shotgun (WGS) entry which is preliminary data.</text>
</comment>
<dbReference type="GO" id="GO:0017001">
    <property type="term" value="P:antibiotic catabolic process"/>
    <property type="evidence" value="ECO:0007669"/>
    <property type="project" value="InterPro"/>
</dbReference>
<comment type="similarity">
    <text evidence="1 7">Belongs to the class-D beta-lactamase family.</text>
</comment>
<evidence type="ECO:0000256" key="4">
    <source>
        <dbReference type="ARBA" id="ARBA00022801"/>
    </source>
</evidence>
<dbReference type="Pfam" id="PF00905">
    <property type="entry name" value="Transpeptidase"/>
    <property type="match status" value="1"/>
</dbReference>
<keyword evidence="3" id="KW-0732">Signal</keyword>
<evidence type="ECO:0000256" key="7">
    <source>
        <dbReference type="RuleBase" id="RU361140"/>
    </source>
</evidence>
<accession>A0A7W9MHQ4</accession>
<dbReference type="PROSITE" id="PS00337">
    <property type="entry name" value="BETA_LACTAMASE_D"/>
    <property type="match status" value="1"/>
</dbReference>
<feature type="region of interest" description="Disordered" evidence="8">
    <location>
        <begin position="42"/>
        <end position="79"/>
    </location>
</feature>
<keyword evidence="5 7" id="KW-0046">Antibiotic resistance</keyword>
<feature type="region of interest" description="Disordered" evidence="8">
    <location>
        <begin position="1"/>
        <end position="24"/>
    </location>
</feature>
<sequence>MLRHGSTPASGTPTGSGPLLRTRPRRTLAAALAAISVVAASACDGPGRTSPAPGAPPADRQAGSPAQPQPQPSRTAPAAHTVVRDDLRSVFRDAGVKGAFALLDVDAGRTTVVDADRAARRRVPASTFKIPHSLVALETGAVKNVDEPIPYDGTPQRNREWERDMSLRDAVRVSNVAAFQTVARRIGLRREKTWVNRLGYGNRRIGTAVDRFWLDGPLKISPVEQTRFLARLARRELPAAVRNQQRVREILKAERKGDHTLYAKTGWSTVARPGIGWWVGWVERDGHVYAFALTLDVRADRDAGRRIPVGRELLRRLGVLPGT</sequence>
<feature type="active site" description="Acyl-ester intermediate" evidence="6">
    <location>
        <position position="126"/>
    </location>
</feature>
<evidence type="ECO:0000256" key="5">
    <source>
        <dbReference type="ARBA" id="ARBA00023251"/>
    </source>
</evidence>
<keyword evidence="4 7" id="KW-0378">Hydrolase</keyword>
<proteinExistence type="inferred from homology"/>
<protein>
    <recommendedName>
        <fullName evidence="2 7">Beta-lactamase</fullName>
        <ecNumber evidence="2 7">3.5.2.6</ecNumber>
    </recommendedName>
</protein>
<feature type="modified residue" description="N6-carboxylysine" evidence="6">
    <location>
        <position position="129"/>
    </location>
</feature>
<dbReference type="InterPro" id="IPR001460">
    <property type="entry name" value="PCN-bd_Tpept"/>
</dbReference>
<feature type="compositionally biased region" description="Low complexity" evidence="8">
    <location>
        <begin position="60"/>
        <end position="79"/>
    </location>
</feature>
<dbReference type="Proteomes" id="UP000540685">
    <property type="component" value="Unassembled WGS sequence"/>
</dbReference>
<dbReference type="GO" id="GO:0046677">
    <property type="term" value="P:response to antibiotic"/>
    <property type="evidence" value="ECO:0007669"/>
    <property type="project" value="UniProtKB-UniRule"/>
</dbReference>
<dbReference type="InterPro" id="IPR012338">
    <property type="entry name" value="Beta-lactam/transpept-like"/>
</dbReference>
<reference evidence="10 11" key="1">
    <citation type="submission" date="2020-08" db="EMBL/GenBank/DDBJ databases">
        <title>Sequencing the genomes of 1000 actinobacteria strains.</title>
        <authorList>
            <person name="Klenk H.-P."/>
        </authorList>
    </citation>
    <scope>NUCLEOTIDE SEQUENCE [LARGE SCALE GENOMIC DNA]</scope>
    <source>
        <strain evidence="10 11">DSM 46887</strain>
    </source>
</reference>
<dbReference type="EC" id="3.5.2.6" evidence="2 7"/>
<dbReference type="RefSeq" id="WP_184545874.1">
    <property type="nucleotide sequence ID" value="NZ_JACHMP010000001.1"/>
</dbReference>
<evidence type="ECO:0000313" key="11">
    <source>
        <dbReference type="Proteomes" id="UP000540685"/>
    </source>
</evidence>
<evidence type="ECO:0000256" key="1">
    <source>
        <dbReference type="ARBA" id="ARBA00007898"/>
    </source>
</evidence>
<dbReference type="InterPro" id="IPR002137">
    <property type="entry name" value="Beta-lactam_class-D_AS"/>
</dbReference>
<feature type="domain" description="Penicillin-binding protein transpeptidase" evidence="9">
    <location>
        <begin position="117"/>
        <end position="299"/>
    </location>
</feature>
<dbReference type="EMBL" id="JACHMP010000001">
    <property type="protein sequence ID" value="MBB5821382.1"/>
    <property type="molecule type" value="Genomic_DNA"/>
</dbReference>
<keyword evidence="11" id="KW-1185">Reference proteome</keyword>